<feature type="compositionally biased region" description="Pro residues" evidence="4">
    <location>
        <begin position="246"/>
        <end position="255"/>
    </location>
</feature>
<gene>
    <name evidence="6" type="ORF">DNTS_017019</name>
</gene>
<feature type="compositionally biased region" description="Polar residues" evidence="4">
    <location>
        <begin position="264"/>
        <end position="273"/>
    </location>
</feature>
<dbReference type="AlphaFoldDB" id="A0A553MKN7"/>
<dbReference type="GO" id="GO:0005737">
    <property type="term" value="C:cytoplasm"/>
    <property type="evidence" value="ECO:0007669"/>
    <property type="project" value="TreeGrafter"/>
</dbReference>
<dbReference type="Pfam" id="PF02230">
    <property type="entry name" value="Abhydrolase_2"/>
    <property type="match status" value="1"/>
</dbReference>
<dbReference type="Proteomes" id="UP000316079">
    <property type="component" value="Unassembled WGS sequence"/>
</dbReference>
<feature type="region of interest" description="Disordered" evidence="4">
    <location>
        <begin position="348"/>
        <end position="403"/>
    </location>
</feature>
<dbReference type="EC" id="3.1.2.22" evidence="2"/>
<dbReference type="PANTHER" id="PTHR10655">
    <property type="entry name" value="LYSOPHOSPHOLIPASE-RELATED"/>
    <property type="match status" value="1"/>
</dbReference>
<sequence>MNFASSSGEHHHPCSLSTVKSPPKGLTPSGDTGLGLRHWVSDILGQNLAFEHIRVIYPTAPPRPYTPMRGAQSNVWFDRLKISPDCPEHLESINSMCDQLSDIIQEEVRAGIPKKRMVIGGFSMGGAMALHLVYRHHQDIAGTFALSSFLNKDSVVYKADTPGTPITLTGGEECHSSLWFGAEIQSGSIQFLQKEVVGVEDKSRHSTDILEGRCLQSGAINPSKMTPGETVMFRNRGRSAGKTFSRPPPRSPPVPALRNKLRSTDNNHPNLHTNTKVGQICAEEKEKMTTALSQLRGELQGRQRRLQREMVRSYNIRAGRPVASHGSLPLTDAALEAFDDSAAGMDEANEAGSTASAPHGVTSGEQLKRTVTCEPKDTLSSTPSLQKKMHHPQSTTSRLHATR</sequence>
<name>A0A553MKN7_9TELE</name>
<evidence type="ECO:0000259" key="5">
    <source>
        <dbReference type="Pfam" id="PF02230"/>
    </source>
</evidence>
<evidence type="ECO:0000256" key="4">
    <source>
        <dbReference type="SAM" id="MobiDB-lite"/>
    </source>
</evidence>
<keyword evidence="7" id="KW-1185">Reference proteome</keyword>
<dbReference type="Gene3D" id="3.40.50.1820">
    <property type="entry name" value="alpha/beta hydrolase"/>
    <property type="match status" value="1"/>
</dbReference>
<reference evidence="6 7" key="1">
    <citation type="journal article" date="2019" name="Sci. Data">
        <title>Hybrid genome assembly and annotation of Danionella translucida.</title>
        <authorList>
            <person name="Kadobianskyi M."/>
            <person name="Schulze L."/>
            <person name="Schuelke M."/>
            <person name="Judkewitz B."/>
        </authorList>
    </citation>
    <scope>NUCLEOTIDE SEQUENCE [LARGE SCALE GENOMIC DNA]</scope>
    <source>
        <strain evidence="6 7">Bolton</strain>
    </source>
</reference>
<organism evidence="6 7">
    <name type="scientific">Danionella cerebrum</name>
    <dbReference type="NCBI Taxonomy" id="2873325"/>
    <lineage>
        <taxon>Eukaryota</taxon>
        <taxon>Metazoa</taxon>
        <taxon>Chordata</taxon>
        <taxon>Craniata</taxon>
        <taxon>Vertebrata</taxon>
        <taxon>Euteleostomi</taxon>
        <taxon>Actinopterygii</taxon>
        <taxon>Neopterygii</taxon>
        <taxon>Teleostei</taxon>
        <taxon>Ostariophysi</taxon>
        <taxon>Cypriniformes</taxon>
        <taxon>Danionidae</taxon>
        <taxon>Danioninae</taxon>
        <taxon>Danionella</taxon>
    </lineage>
</organism>
<feature type="region of interest" description="Disordered" evidence="4">
    <location>
        <begin position="239"/>
        <end position="273"/>
    </location>
</feature>
<feature type="region of interest" description="Disordered" evidence="4">
    <location>
        <begin position="1"/>
        <end position="30"/>
    </location>
</feature>
<dbReference type="PANTHER" id="PTHR10655:SF17">
    <property type="entry name" value="LYSOPHOSPHOLIPASE-LIKE PROTEIN 1"/>
    <property type="match status" value="1"/>
</dbReference>
<comment type="similarity">
    <text evidence="1">Belongs to the AB hydrolase superfamily. AB hydrolase 2 family.</text>
</comment>
<dbReference type="OrthoDB" id="2418081at2759"/>
<accession>A0A553MKN7</accession>
<dbReference type="EMBL" id="SRMA01027459">
    <property type="protein sequence ID" value="TRY53732.1"/>
    <property type="molecule type" value="Genomic_DNA"/>
</dbReference>
<evidence type="ECO:0000313" key="6">
    <source>
        <dbReference type="EMBL" id="TRY53732.1"/>
    </source>
</evidence>
<keyword evidence="3" id="KW-0378">Hydrolase</keyword>
<feature type="compositionally biased region" description="Polar residues" evidence="4">
    <location>
        <begin position="392"/>
        <end position="403"/>
    </location>
</feature>
<dbReference type="GO" id="GO:0052689">
    <property type="term" value="F:carboxylic ester hydrolase activity"/>
    <property type="evidence" value="ECO:0007669"/>
    <property type="project" value="TreeGrafter"/>
</dbReference>
<evidence type="ECO:0000256" key="1">
    <source>
        <dbReference type="ARBA" id="ARBA00006499"/>
    </source>
</evidence>
<dbReference type="InterPro" id="IPR003140">
    <property type="entry name" value="PLipase/COase/thioEstase"/>
</dbReference>
<dbReference type="SUPFAM" id="SSF53474">
    <property type="entry name" value="alpha/beta-Hydrolases"/>
    <property type="match status" value="1"/>
</dbReference>
<dbReference type="InterPro" id="IPR050565">
    <property type="entry name" value="LYPA1-2/EST-like"/>
</dbReference>
<evidence type="ECO:0000313" key="7">
    <source>
        <dbReference type="Proteomes" id="UP000316079"/>
    </source>
</evidence>
<feature type="domain" description="Phospholipase/carboxylesterase/thioesterase" evidence="5">
    <location>
        <begin position="30"/>
        <end position="172"/>
    </location>
</feature>
<evidence type="ECO:0000256" key="2">
    <source>
        <dbReference type="ARBA" id="ARBA00012423"/>
    </source>
</evidence>
<dbReference type="GO" id="GO:0008474">
    <property type="term" value="F:palmitoyl-(protein) hydrolase activity"/>
    <property type="evidence" value="ECO:0007669"/>
    <property type="project" value="UniProtKB-EC"/>
</dbReference>
<comment type="caution">
    <text evidence="6">The sequence shown here is derived from an EMBL/GenBank/DDBJ whole genome shotgun (WGS) entry which is preliminary data.</text>
</comment>
<evidence type="ECO:0000256" key="3">
    <source>
        <dbReference type="ARBA" id="ARBA00022801"/>
    </source>
</evidence>
<dbReference type="STRING" id="623744.A0A553MKN7"/>
<proteinExistence type="inferred from homology"/>
<dbReference type="InterPro" id="IPR029058">
    <property type="entry name" value="AB_hydrolase_fold"/>
</dbReference>
<protein>
    <recommendedName>
        <fullName evidence="2">palmitoyl-protein hydrolase</fullName>
        <ecNumber evidence="2">3.1.2.22</ecNumber>
    </recommendedName>
</protein>